<dbReference type="PROSITE" id="PS00892">
    <property type="entry name" value="HIT_1"/>
    <property type="match status" value="1"/>
</dbReference>
<comment type="caution">
    <text evidence="10">The sequence shown here is derived from an EMBL/GenBank/DDBJ whole genome shotgun (WGS) entry which is preliminary data.</text>
</comment>
<feature type="signal peptide" evidence="8">
    <location>
        <begin position="1"/>
        <end position="18"/>
    </location>
</feature>
<protein>
    <recommendedName>
        <fullName evidence="9">HIT domain-containing protein</fullName>
    </recommendedName>
</protein>
<dbReference type="GO" id="GO:0052757">
    <property type="term" value="F:chondroitin hydrolase activity"/>
    <property type="evidence" value="ECO:0007669"/>
    <property type="project" value="TreeGrafter"/>
</dbReference>
<evidence type="ECO:0000256" key="8">
    <source>
        <dbReference type="SAM" id="SignalP"/>
    </source>
</evidence>
<feature type="binding site" evidence="5">
    <location>
        <position position="480"/>
    </location>
    <ligand>
        <name>substrate</name>
    </ligand>
</feature>
<evidence type="ECO:0000313" key="11">
    <source>
        <dbReference type="Proteomes" id="UP000663888"/>
    </source>
</evidence>
<evidence type="ECO:0000256" key="1">
    <source>
        <dbReference type="ARBA" id="ARBA00022741"/>
    </source>
</evidence>
<gene>
    <name evidence="10" type="ORF">RDB_LOCUS15129</name>
</gene>
<accession>A0A8H2X1B1</accession>
<dbReference type="AlphaFoldDB" id="A0A8H2X1B1"/>
<dbReference type="InterPro" id="IPR012341">
    <property type="entry name" value="6hp_glycosidase-like_sf"/>
</dbReference>
<dbReference type="SUPFAM" id="SSF54197">
    <property type="entry name" value="HIT-like"/>
    <property type="match status" value="1"/>
</dbReference>
<evidence type="ECO:0000256" key="2">
    <source>
        <dbReference type="ARBA" id="ARBA00022801"/>
    </source>
</evidence>
<evidence type="ECO:0000259" key="9">
    <source>
        <dbReference type="PROSITE" id="PS51084"/>
    </source>
</evidence>
<feature type="active site" description="Tele-AMP-histidine intermediate" evidence="4">
    <location>
        <position position="478"/>
    </location>
</feature>
<proteinExistence type="inferred from homology"/>
<dbReference type="GO" id="GO:0000272">
    <property type="term" value="P:polysaccharide catabolic process"/>
    <property type="evidence" value="ECO:0007669"/>
    <property type="project" value="TreeGrafter"/>
</dbReference>
<dbReference type="PROSITE" id="PS51084">
    <property type="entry name" value="HIT_2"/>
    <property type="match status" value="1"/>
</dbReference>
<keyword evidence="1" id="KW-0547">Nucleotide-binding</keyword>
<dbReference type="CDD" id="cd01275">
    <property type="entry name" value="FHIT"/>
    <property type="match status" value="1"/>
</dbReference>
<dbReference type="InterPro" id="IPR039383">
    <property type="entry name" value="FHIT"/>
</dbReference>
<evidence type="ECO:0000256" key="3">
    <source>
        <dbReference type="ARBA" id="ARBA00038358"/>
    </source>
</evidence>
<dbReference type="InterPro" id="IPR036265">
    <property type="entry name" value="HIT-like_sf"/>
</dbReference>
<dbReference type="PANTHER" id="PTHR36845:SF1">
    <property type="entry name" value="HYDROLASE, PUTATIVE (AFU_ORTHOLOGUE AFUA_7G05090)-RELATED"/>
    <property type="match status" value="1"/>
</dbReference>
<dbReference type="InterPro" id="IPR052369">
    <property type="entry name" value="UG_Glycosaminoglycan_Hydrolase"/>
</dbReference>
<dbReference type="InterPro" id="IPR011146">
    <property type="entry name" value="HIT-like"/>
</dbReference>
<feature type="domain" description="HIT" evidence="9">
    <location>
        <begin position="383"/>
        <end position="491"/>
    </location>
</feature>
<feature type="chain" id="PRO_5034438788" description="HIT domain-containing protein" evidence="8">
    <location>
        <begin position="19"/>
        <end position="552"/>
    </location>
</feature>
<dbReference type="EMBL" id="CAJMWX010000358">
    <property type="protein sequence ID" value="CAE6414362.1"/>
    <property type="molecule type" value="Genomic_DNA"/>
</dbReference>
<dbReference type="Proteomes" id="UP000663888">
    <property type="component" value="Unassembled WGS sequence"/>
</dbReference>
<evidence type="ECO:0000256" key="4">
    <source>
        <dbReference type="PIRSR" id="PIRSR639383-1"/>
    </source>
</evidence>
<comment type="similarity">
    <text evidence="3">Belongs to the glycosyl hydrolase 88 family.</text>
</comment>
<evidence type="ECO:0000313" key="10">
    <source>
        <dbReference type="EMBL" id="CAE6414362.1"/>
    </source>
</evidence>
<name>A0A8H2X1B1_9AGAM</name>
<evidence type="ECO:0000256" key="5">
    <source>
        <dbReference type="PIRSR" id="PIRSR639383-2"/>
    </source>
</evidence>
<dbReference type="InterPro" id="IPR019808">
    <property type="entry name" value="Histidine_triad_CS"/>
</dbReference>
<feature type="binding site" evidence="5">
    <location>
        <position position="409"/>
    </location>
    <ligand>
        <name>substrate</name>
    </ligand>
</feature>
<dbReference type="SUPFAM" id="SSF48208">
    <property type="entry name" value="Six-hairpin glycosidases"/>
    <property type="match status" value="1"/>
</dbReference>
<dbReference type="Gene3D" id="3.30.428.10">
    <property type="entry name" value="HIT-like"/>
    <property type="match status" value="1"/>
</dbReference>
<dbReference type="Gene3D" id="1.50.10.10">
    <property type="match status" value="1"/>
</dbReference>
<organism evidence="10 11">
    <name type="scientific">Rhizoctonia solani</name>
    <dbReference type="NCBI Taxonomy" id="456999"/>
    <lineage>
        <taxon>Eukaryota</taxon>
        <taxon>Fungi</taxon>
        <taxon>Dikarya</taxon>
        <taxon>Basidiomycota</taxon>
        <taxon>Agaricomycotina</taxon>
        <taxon>Agaricomycetes</taxon>
        <taxon>Cantharellales</taxon>
        <taxon>Ceratobasidiaceae</taxon>
        <taxon>Rhizoctonia</taxon>
    </lineage>
</organism>
<feature type="short sequence motif" description="Histidine triad motif" evidence="7">
    <location>
        <begin position="476"/>
        <end position="480"/>
    </location>
</feature>
<keyword evidence="2" id="KW-0378">Hydrolase</keyword>
<reference evidence="10" key="1">
    <citation type="submission" date="2021-01" db="EMBL/GenBank/DDBJ databases">
        <authorList>
            <person name="Kaushik A."/>
        </authorList>
    </citation>
    <scope>NUCLEOTIDE SEQUENCE</scope>
    <source>
        <strain evidence="10">AG4-R118</strain>
    </source>
</reference>
<sequence length="552" mass="60721">MRSLSLLSGALLLHQSLALAPTYSDSIFSPYIAEKYNRVGAAYKTASYPHVTAASGSWVWTGADWWTSGFLPGSFYLLEERKRLCPNNKDLNSVDWLTYGRRWSDGLIKLQSGNGQGHDQGFLALPYLDELKINPTNASAISGVKNFATLLANRYSSIVGCTRSWNSAAPEFQVIMDNMMNLELLFTAADLTGNRTLIDMAISHANKTITNHIRPDGSSYHVVAYNENTGAVIRRYTAQGYADNSTWTRGQAWGIYGFAKMFNLTTQPQYLDTARRMAKVFLTRLPSNGVPPYDYDAPASNRPADTSAATIAAEGLFILSAAEAYSKNATGANYYKKQGVKLLADNFKFAFKPTWDSILSNGTSNVPQNNKNTGLVYGDYYALQAGNSMLKLGLASLFIQSKLSFGVVNLKPIVPGHVLVVPHRVVPRLSDLTPEEITDVFCLVQRVGNVVQKEYKAEGLTIACQDGPAAGQTVPHVHVHILPRRFTDFDGNNDQVYPTLEAAETRLPNQLRAVTGEAKVPEPIKVDDEGRTPRTVEDMEAEAVRLHALFSN</sequence>
<feature type="binding site" evidence="5">
    <location>
        <position position="465"/>
    </location>
    <ligand>
        <name>substrate</name>
    </ligand>
</feature>
<feature type="binding site" evidence="5">
    <location>
        <begin position="471"/>
        <end position="474"/>
    </location>
    <ligand>
        <name>substrate</name>
    </ligand>
</feature>
<feature type="site" description="Important for induction of apoptosis" evidence="6">
    <location>
        <position position="497"/>
    </location>
</feature>
<evidence type="ECO:0000256" key="7">
    <source>
        <dbReference type="PROSITE-ProRule" id="PRU00464"/>
    </source>
</evidence>
<dbReference type="FunFam" id="3.30.428.10:FF:000011">
    <property type="entry name" value="Fragile histidine triad"/>
    <property type="match status" value="1"/>
</dbReference>
<dbReference type="PANTHER" id="PTHR36845">
    <property type="entry name" value="HYDROLASE, PUTATIVE (AFU_ORTHOLOGUE AFUA_7G05090)-RELATED"/>
    <property type="match status" value="1"/>
</dbReference>
<dbReference type="GO" id="GO:0000166">
    <property type="term" value="F:nucleotide binding"/>
    <property type="evidence" value="ECO:0007669"/>
    <property type="project" value="UniProtKB-KW"/>
</dbReference>
<keyword evidence="8" id="KW-0732">Signal</keyword>
<dbReference type="InterPro" id="IPR008928">
    <property type="entry name" value="6-hairpin_glycosidase_sf"/>
</dbReference>
<dbReference type="Pfam" id="PF01230">
    <property type="entry name" value="HIT"/>
    <property type="match status" value="1"/>
</dbReference>
<evidence type="ECO:0000256" key="6">
    <source>
        <dbReference type="PIRSR" id="PIRSR639383-3"/>
    </source>
</evidence>